<reference evidence="2" key="1">
    <citation type="submission" date="2016-10" db="EMBL/GenBank/DDBJ databases">
        <authorList>
            <person name="Varghese N."/>
            <person name="Submissions S."/>
        </authorList>
    </citation>
    <scope>NUCLEOTIDE SEQUENCE [LARGE SCALE GENOMIC DNA]</scope>
    <source>
        <strain evidence="2">NLAE-zl-G277</strain>
    </source>
</reference>
<gene>
    <name evidence="1" type="ORF">SAMN05216313_11037</name>
</gene>
<dbReference type="STRING" id="460384.SAMN05216313_11037"/>
<evidence type="ECO:0000313" key="2">
    <source>
        <dbReference type="Proteomes" id="UP000198508"/>
    </source>
</evidence>
<proteinExistence type="predicted"/>
<keyword evidence="2" id="KW-1185">Reference proteome</keyword>
<dbReference type="Pfam" id="PF19799">
    <property type="entry name" value="DUF6282"/>
    <property type="match status" value="1"/>
</dbReference>
<dbReference type="AlphaFoldDB" id="A0A1I0FZX7"/>
<organism evidence="1 2">
    <name type="scientific">Enterocloster lavalensis</name>
    <dbReference type="NCBI Taxonomy" id="460384"/>
    <lineage>
        <taxon>Bacteria</taxon>
        <taxon>Bacillati</taxon>
        <taxon>Bacillota</taxon>
        <taxon>Clostridia</taxon>
        <taxon>Lachnospirales</taxon>
        <taxon>Lachnospiraceae</taxon>
        <taxon>Enterocloster</taxon>
    </lineage>
</organism>
<dbReference type="GeneID" id="93279847"/>
<dbReference type="SUPFAM" id="SSF51556">
    <property type="entry name" value="Metallo-dependent hydrolases"/>
    <property type="match status" value="1"/>
</dbReference>
<dbReference type="Gene3D" id="3.20.20.140">
    <property type="entry name" value="Metal-dependent hydrolases"/>
    <property type="match status" value="1"/>
</dbReference>
<dbReference type="RefSeq" id="WP_092363411.1">
    <property type="nucleotide sequence ID" value="NZ_CATZMQ010000029.1"/>
</dbReference>
<accession>A0A1I0FZX7</accession>
<evidence type="ECO:0000313" key="1">
    <source>
        <dbReference type="EMBL" id="SET63854.1"/>
    </source>
</evidence>
<dbReference type="InterPro" id="IPR046249">
    <property type="entry name" value="DUF6282"/>
</dbReference>
<name>A0A1I0FZX7_9FIRM</name>
<dbReference type="InterPro" id="IPR032466">
    <property type="entry name" value="Metal_Hydrolase"/>
</dbReference>
<protein>
    <submittedName>
        <fullName evidence="1">Uncharacterized protein</fullName>
    </submittedName>
</protein>
<sequence length="296" mass="32720">MSSLIQGAYDLHIHSAPDVLPRKADDLELAQRFLKAGMAGFAIKSHYFCTAERAGLVNKVYPQIHAVGAVTLNSSVGGLNPAAVELAGRAGAKIVWFPTCDSQYEQQHVFPENPGKAVKLPFWANIIIQMREENISCPTITLLHEDGKLKDEVWDILDIIAKWDMVLATGHISHEETFALISAGKERGVKKMVVTHVDFPSTFYDIEQQRELVAMGAQMEHCFTTYGTGKVDFGVTLEQIRAVGADRVICSTDLGQRANVYPDEGMEQFAQKLLEAGVSEDDIRKMFVTNPKNLIS</sequence>
<dbReference type="Proteomes" id="UP000198508">
    <property type="component" value="Unassembled WGS sequence"/>
</dbReference>
<dbReference type="EMBL" id="FOIM01000010">
    <property type="protein sequence ID" value="SET63854.1"/>
    <property type="molecule type" value="Genomic_DNA"/>
</dbReference>